<dbReference type="VEuPathDB" id="FungiDB:AJ78_04925"/>
<gene>
    <name evidence="2" type="ORF">AJ78_04925</name>
</gene>
<comment type="caution">
    <text evidence="2">The sequence shown here is derived from an EMBL/GenBank/DDBJ whole genome shotgun (WGS) entry which is preliminary data.</text>
</comment>
<dbReference type="STRING" id="1447872.A0A1J9QF35"/>
<feature type="compositionally biased region" description="Low complexity" evidence="1">
    <location>
        <begin position="141"/>
        <end position="156"/>
    </location>
</feature>
<sequence>MEPSYAMHPAPVSGPSPFYYYNPDPDTHNGQHGHFSPHPSEMQQQHQQQQLPSNGHMPIYPNQPIHQHQHQQQQRLAQQQTIQETHPGYAHNHLPAQGHDMSLLNGTMHMTPPTAPPPPLHLKPSILLHQDPPSLIPLDTSCSNGNGNGNSNSHSGPSDLYGFPSTPPLSSSGSTVSSPPSSCGMLHTPVNGSFFQLETIEGVKEGCQSDVQTEILANLDWARSSSPPMTPAPTKNQKENKKKI</sequence>
<protein>
    <submittedName>
        <fullName evidence="2">Uncharacterized protein</fullName>
    </submittedName>
</protein>
<dbReference type="AlphaFoldDB" id="A0A1J9QF35"/>
<name>A0A1J9QF35_9EURO</name>
<feature type="compositionally biased region" description="Low complexity" evidence="1">
    <location>
        <begin position="168"/>
        <end position="182"/>
    </location>
</feature>
<accession>A0A1J9QF35</accession>
<dbReference type="Proteomes" id="UP000182235">
    <property type="component" value="Unassembled WGS sequence"/>
</dbReference>
<dbReference type="OrthoDB" id="654211at2759"/>
<feature type="region of interest" description="Disordered" evidence="1">
    <location>
        <begin position="1"/>
        <end position="184"/>
    </location>
</feature>
<dbReference type="EMBL" id="LGRN01000199">
    <property type="protein sequence ID" value="OJD14751.1"/>
    <property type="molecule type" value="Genomic_DNA"/>
</dbReference>
<proteinExistence type="predicted"/>
<reference evidence="2 3" key="1">
    <citation type="submission" date="2015-07" db="EMBL/GenBank/DDBJ databases">
        <title>Emmonsia species relationships and genome sequence.</title>
        <authorList>
            <consortium name="The Broad Institute Genomics Platform"/>
            <person name="Cuomo C.A."/>
            <person name="Munoz J.F."/>
            <person name="Imamovic A."/>
            <person name="Priest M.E."/>
            <person name="Young S."/>
            <person name="Clay O.K."/>
            <person name="McEwen J.G."/>
        </authorList>
    </citation>
    <scope>NUCLEOTIDE SEQUENCE [LARGE SCALE GENOMIC DNA]</scope>
    <source>
        <strain evidence="2 3">UAMH 9510</strain>
    </source>
</reference>
<feature type="compositionally biased region" description="Low complexity" evidence="1">
    <location>
        <begin position="58"/>
        <end position="83"/>
    </location>
</feature>
<evidence type="ECO:0000256" key="1">
    <source>
        <dbReference type="SAM" id="MobiDB-lite"/>
    </source>
</evidence>
<keyword evidence="3" id="KW-1185">Reference proteome</keyword>
<evidence type="ECO:0000313" key="2">
    <source>
        <dbReference type="EMBL" id="OJD14751.1"/>
    </source>
</evidence>
<evidence type="ECO:0000313" key="3">
    <source>
        <dbReference type="Proteomes" id="UP000182235"/>
    </source>
</evidence>
<organism evidence="2 3">
    <name type="scientific">Emergomyces pasteurianus Ep9510</name>
    <dbReference type="NCBI Taxonomy" id="1447872"/>
    <lineage>
        <taxon>Eukaryota</taxon>
        <taxon>Fungi</taxon>
        <taxon>Dikarya</taxon>
        <taxon>Ascomycota</taxon>
        <taxon>Pezizomycotina</taxon>
        <taxon>Eurotiomycetes</taxon>
        <taxon>Eurotiomycetidae</taxon>
        <taxon>Onygenales</taxon>
        <taxon>Ajellomycetaceae</taxon>
        <taxon>Emergomyces</taxon>
    </lineage>
</organism>
<feature type="region of interest" description="Disordered" evidence="1">
    <location>
        <begin position="219"/>
        <end position="244"/>
    </location>
</feature>